<dbReference type="EMBL" id="DVHF01000072">
    <property type="protein sequence ID" value="HIR57220.1"/>
    <property type="molecule type" value="Genomic_DNA"/>
</dbReference>
<name>A0A9D1J1H8_9FIRM</name>
<keyword evidence="2" id="KW-0862">Zinc</keyword>
<comment type="function">
    <text evidence="2">The lipid II isoglutaminyl synthase complex catalyzes the formation of alpha-D-isoglutamine in the cell wall lipid II stem peptide. The MurT subunit catalyzes the ATP-dependent amidation of D-glutamate residue of lipid II, converting it to an isoglutamine residue.</text>
</comment>
<dbReference type="GO" id="GO:0008270">
    <property type="term" value="F:zinc ion binding"/>
    <property type="evidence" value="ECO:0007669"/>
    <property type="project" value="UniProtKB-UniRule"/>
</dbReference>
<dbReference type="InterPro" id="IPR013221">
    <property type="entry name" value="Mur_ligase_cen"/>
</dbReference>
<reference evidence="5" key="1">
    <citation type="submission" date="2020-10" db="EMBL/GenBank/DDBJ databases">
        <authorList>
            <person name="Gilroy R."/>
        </authorList>
    </citation>
    <scope>NUCLEOTIDE SEQUENCE</scope>
    <source>
        <strain evidence="5">ChiSjej1B19-7085</strain>
    </source>
</reference>
<keyword evidence="2" id="KW-0547">Nucleotide-binding</keyword>
<comment type="catalytic activity">
    <reaction evidence="2">
        <text>beta-D-GlcNAc-(1-&gt;4)-Mur2Ac(oyl-L-Ala-gamma-D-Glu-L-Lys-D-Ala-D-Ala)-di-trans,octa-cis-undecaprenyl diphosphate + L-glutamine + ATP + H2O = beta-D-GlcNAc-(1-&gt;4)-Mur2Ac(oyl-L-Ala-D-isoglutaminyl-L-Lys-D-Ala-D-Ala)-di-trans,octa-cis-undecaprenyl diphosphate + L-glutamate + ADP + phosphate + H(+)</text>
        <dbReference type="Rhea" id="RHEA:57928"/>
        <dbReference type="ChEBI" id="CHEBI:15377"/>
        <dbReference type="ChEBI" id="CHEBI:15378"/>
        <dbReference type="ChEBI" id="CHEBI:29985"/>
        <dbReference type="ChEBI" id="CHEBI:30616"/>
        <dbReference type="ChEBI" id="CHEBI:43474"/>
        <dbReference type="ChEBI" id="CHEBI:58359"/>
        <dbReference type="ChEBI" id="CHEBI:60033"/>
        <dbReference type="ChEBI" id="CHEBI:62233"/>
        <dbReference type="ChEBI" id="CHEBI:456216"/>
        <dbReference type="EC" id="6.3.5.13"/>
    </reaction>
</comment>
<feature type="domain" description="Mur ligase central" evidence="3">
    <location>
        <begin position="51"/>
        <end position="170"/>
    </location>
</feature>
<dbReference type="PANTHER" id="PTHR23135:SF7">
    <property type="entry name" value="LIPID II ISOGLUTAMINYL SYNTHASE (GLUTAMINE-HYDROLYZING) SUBUNIT MURT"/>
    <property type="match status" value="1"/>
</dbReference>
<evidence type="ECO:0000259" key="4">
    <source>
        <dbReference type="Pfam" id="PF08353"/>
    </source>
</evidence>
<dbReference type="GO" id="GO:0008360">
    <property type="term" value="P:regulation of cell shape"/>
    <property type="evidence" value="ECO:0007669"/>
    <property type="project" value="UniProtKB-KW"/>
</dbReference>
<dbReference type="Proteomes" id="UP000886785">
    <property type="component" value="Unassembled WGS sequence"/>
</dbReference>
<comment type="pathway">
    <text evidence="1 2">Cell wall biogenesis; peptidoglycan biosynthesis.</text>
</comment>
<dbReference type="Pfam" id="PF08245">
    <property type="entry name" value="Mur_ligase_M"/>
    <property type="match status" value="1"/>
</dbReference>
<comment type="caution">
    <text evidence="2">Lacks conserved residue(s) required for the propagation of feature annotation.</text>
</comment>
<evidence type="ECO:0000259" key="3">
    <source>
        <dbReference type="Pfam" id="PF08245"/>
    </source>
</evidence>
<dbReference type="AlphaFoldDB" id="A0A9D1J1H8"/>
<dbReference type="EC" id="6.3.5.13" evidence="2"/>
<keyword evidence="2" id="KW-0133">Cell shape</keyword>
<dbReference type="GO" id="GO:0005524">
    <property type="term" value="F:ATP binding"/>
    <property type="evidence" value="ECO:0007669"/>
    <property type="project" value="UniProtKB-UniRule"/>
</dbReference>
<evidence type="ECO:0000313" key="5">
    <source>
        <dbReference type="EMBL" id="HIR57220.1"/>
    </source>
</evidence>
<feature type="domain" description="Lipid II isoglutaminyl synthase (glutamine-hydrolyzing) subunit MurT C-terminal" evidence="4">
    <location>
        <begin position="322"/>
        <end position="428"/>
    </location>
</feature>
<dbReference type="InterPro" id="IPR036565">
    <property type="entry name" value="Mur-like_cat_sf"/>
</dbReference>
<dbReference type="InterPro" id="IPR043703">
    <property type="entry name" value="Lipid_II_synth_MurT"/>
</dbReference>
<sequence length="446" mass="50461">MKTTALLLLCKLLSRIGRLIGKGSSLPGRIALRLDPGILSRIRLPEYVAAVTGSNGKTSTVEMIAHVLRQSGRTVAYNREGSNQIEGIATVLLNDCDWQGRVRSDIVLLESDERFARHTFRYFTPTHYVITNLYRDQLTRNGHPEWVYDILRESIHDGTRLILNADDPLVSCFGDGREDTVWFGVERTEFSEDANSGVYDDGRYCPRCKSPMRYDYYHFNHIGKYRCTGCGLARRDPDFAVTQVGSAQEYIVVNGKYRIDMAFPGIYHCYNALAAFSLCSLLGVSGEETAAALNGYLLRNGRVVTFRLGDRRGTLLASKHENSVSYDQSIRVAVQDPRGVSVLIFVDSISRKYFTSETSWLWDIDFERLNAPNIREILLAGRYCADLAVRFSRTGIPESKLFLYEDIAQAVRHFRTHGKGYLYVITCFSDKGKFLETADVEKEDLP</sequence>
<organism evidence="5 6">
    <name type="scientific">Candidatus Gallacutalibacter pullicola</name>
    <dbReference type="NCBI Taxonomy" id="2840830"/>
    <lineage>
        <taxon>Bacteria</taxon>
        <taxon>Bacillati</taxon>
        <taxon>Bacillota</taxon>
        <taxon>Clostridia</taxon>
        <taxon>Eubacteriales</taxon>
        <taxon>Candidatus Gallacutalibacter</taxon>
    </lineage>
</organism>
<keyword evidence="2" id="KW-0067">ATP-binding</keyword>
<dbReference type="GO" id="GO:0140282">
    <property type="term" value="F:carbon-nitrogen ligase activity on lipid II"/>
    <property type="evidence" value="ECO:0007669"/>
    <property type="project" value="UniProtKB-UniRule"/>
</dbReference>
<dbReference type="HAMAP" id="MF_02214">
    <property type="entry name" value="Lipid_II_synth_MurT"/>
    <property type="match status" value="1"/>
</dbReference>
<gene>
    <name evidence="2" type="primary">murT</name>
    <name evidence="5" type="ORF">IAA54_06090</name>
</gene>
<protein>
    <recommendedName>
        <fullName evidence="2">Lipid II isoglutaminyl synthase (glutamine-hydrolyzing) subunit MurT</fullName>
        <ecNumber evidence="2">6.3.5.13</ecNumber>
    </recommendedName>
</protein>
<evidence type="ECO:0000256" key="2">
    <source>
        <dbReference type="HAMAP-Rule" id="MF_02214"/>
    </source>
</evidence>
<comment type="similarity">
    <text evidence="2">Belongs to the MurCDEF family. MurT subfamily.</text>
</comment>
<keyword evidence="2" id="KW-0961">Cell wall biogenesis/degradation</keyword>
<comment type="catalytic activity">
    <reaction evidence="2">
        <text>beta-D-GlcNAc-(1-&gt;4)-Mur2Ac(oyl-L-Ala-gamma-D-Glu-L-Lys-D-Ala-D-Ala)-di-trans,octa-cis-undecaprenyl diphosphate + ATP = beta-D-GlcNAc-(1-&gt;4)-Mur2Ac(oyl-L-Ala-gamma-D-O-P-Glu-L-Lys-D-Ala-D-Ala)-di-trans,octa-cis-undecaprenyl diphosphate + ADP</text>
        <dbReference type="Rhea" id="RHEA:59488"/>
        <dbReference type="ChEBI" id="CHEBI:30616"/>
        <dbReference type="ChEBI" id="CHEBI:60033"/>
        <dbReference type="ChEBI" id="CHEBI:143132"/>
        <dbReference type="ChEBI" id="CHEBI:456216"/>
    </reaction>
</comment>
<dbReference type="GO" id="GO:0009252">
    <property type="term" value="P:peptidoglycan biosynthetic process"/>
    <property type="evidence" value="ECO:0007669"/>
    <property type="project" value="UniProtKB-UniRule"/>
</dbReference>
<keyword evidence="2" id="KW-0479">Metal-binding</keyword>
<feature type="binding site" evidence="2">
    <location>
        <position position="227"/>
    </location>
    <ligand>
        <name>Zn(2+)</name>
        <dbReference type="ChEBI" id="CHEBI:29105"/>
    </ligand>
</feature>
<evidence type="ECO:0000256" key="1">
    <source>
        <dbReference type="ARBA" id="ARBA00004752"/>
    </source>
</evidence>
<feature type="binding site" evidence="2">
    <location>
        <position position="230"/>
    </location>
    <ligand>
        <name>Zn(2+)</name>
        <dbReference type="ChEBI" id="CHEBI:29105"/>
    </ligand>
</feature>
<dbReference type="GO" id="GO:0016881">
    <property type="term" value="F:acid-amino acid ligase activity"/>
    <property type="evidence" value="ECO:0007669"/>
    <property type="project" value="InterPro"/>
</dbReference>
<comment type="caution">
    <text evidence="5">The sequence shown here is derived from an EMBL/GenBank/DDBJ whole genome shotgun (WGS) entry which is preliminary data.</text>
</comment>
<comment type="subunit">
    <text evidence="2">Forms a heterodimer with GatD.</text>
</comment>
<evidence type="ECO:0000313" key="6">
    <source>
        <dbReference type="Proteomes" id="UP000886785"/>
    </source>
</evidence>
<feature type="binding site" evidence="2">
    <location>
        <position position="208"/>
    </location>
    <ligand>
        <name>Zn(2+)</name>
        <dbReference type="ChEBI" id="CHEBI:29105"/>
    </ligand>
</feature>
<comment type="catalytic activity">
    <reaction evidence="2">
        <text>beta-D-GlcNAc-(1-&gt;4)-Mur2Ac(oyl-L-Ala-gamma-D-O-P-Glu-L-Lys-D-Ala-D-Ala)-di-trans,octa-cis-undecaprenyl diphosphate + NH4(+) = beta-D-GlcNAc-(1-&gt;4)-Mur2Ac(oyl-L-Ala-D-isoglutaminyl-L-Lys-D-Ala-D-Ala)-di-trans,octa-cis-undecaprenyl diphosphate + phosphate + H(+)</text>
        <dbReference type="Rhea" id="RHEA:57932"/>
        <dbReference type="ChEBI" id="CHEBI:15378"/>
        <dbReference type="ChEBI" id="CHEBI:28938"/>
        <dbReference type="ChEBI" id="CHEBI:43474"/>
        <dbReference type="ChEBI" id="CHEBI:62233"/>
        <dbReference type="ChEBI" id="CHEBI:143132"/>
    </reaction>
</comment>
<dbReference type="SUPFAM" id="SSF53623">
    <property type="entry name" value="MurD-like peptide ligases, catalytic domain"/>
    <property type="match status" value="1"/>
</dbReference>
<dbReference type="InterPro" id="IPR013564">
    <property type="entry name" value="MurT_C"/>
</dbReference>
<keyword evidence="2" id="KW-0573">Peptidoglycan synthesis</keyword>
<dbReference type="PANTHER" id="PTHR23135">
    <property type="entry name" value="MUR LIGASE FAMILY MEMBER"/>
    <property type="match status" value="1"/>
</dbReference>
<reference evidence="5" key="2">
    <citation type="journal article" date="2021" name="PeerJ">
        <title>Extensive microbial diversity within the chicken gut microbiome revealed by metagenomics and culture.</title>
        <authorList>
            <person name="Gilroy R."/>
            <person name="Ravi A."/>
            <person name="Getino M."/>
            <person name="Pursley I."/>
            <person name="Horton D.L."/>
            <person name="Alikhan N.F."/>
            <person name="Baker D."/>
            <person name="Gharbi K."/>
            <person name="Hall N."/>
            <person name="Watson M."/>
            <person name="Adriaenssens E.M."/>
            <person name="Foster-Nyarko E."/>
            <person name="Jarju S."/>
            <person name="Secka A."/>
            <person name="Antonio M."/>
            <person name="Oren A."/>
            <person name="Chaudhuri R.R."/>
            <person name="La Ragione R."/>
            <person name="Hildebrand F."/>
            <person name="Pallen M.J."/>
        </authorList>
    </citation>
    <scope>NUCLEOTIDE SEQUENCE</scope>
    <source>
        <strain evidence="5">ChiSjej1B19-7085</strain>
    </source>
</reference>
<dbReference type="Gene3D" id="3.40.1190.10">
    <property type="entry name" value="Mur-like, catalytic domain"/>
    <property type="match status" value="1"/>
</dbReference>
<feature type="binding site" evidence="2">
    <location>
        <position position="205"/>
    </location>
    <ligand>
        <name>Zn(2+)</name>
        <dbReference type="ChEBI" id="CHEBI:29105"/>
    </ligand>
</feature>
<keyword evidence="2" id="KW-0436">Ligase</keyword>
<accession>A0A9D1J1H8</accession>
<dbReference type="Pfam" id="PF08353">
    <property type="entry name" value="MurT_C"/>
    <property type="match status" value="1"/>
</dbReference>
<proteinExistence type="inferred from homology"/>
<dbReference type="GO" id="GO:0071555">
    <property type="term" value="P:cell wall organization"/>
    <property type="evidence" value="ECO:0007669"/>
    <property type="project" value="UniProtKB-KW"/>
</dbReference>